<evidence type="ECO:0000313" key="3">
    <source>
        <dbReference type="Proteomes" id="UP001320898"/>
    </source>
</evidence>
<dbReference type="Proteomes" id="UP001320898">
    <property type="component" value="Unassembled WGS sequence"/>
</dbReference>
<dbReference type="EMBL" id="JALIDZ010000004">
    <property type="protein sequence ID" value="MCT8972227.1"/>
    <property type="molecule type" value="Genomic_DNA"/>
</dbReference>
<name>A0AAW5QWD4_9HYPH</name>
<dbReference type="Pfam" id="PF00027">
    <property type="entry name" value="cNMP_binding"/>
    <property type="match status" value="1"/>
</dbReference>
<feature type="domain" description="Cyclic nucleotide-binding" evidence="1">
    <location>
        <begin position="15"/>
        <end position="134"/>
    </location>
</feature>
<dbReference type="SMART" id="SM00100">
    <property type="entry name" value="cNMP"/>
    <property type="match status" value="1"/>
</dbReference>
<dbReference type="PROSITE" id="PS50042">
    <property type="entry name" value="CNMP_BINDING_3"/>
    <property type="match status" value="1"/>
</dbReference>
<dbReference type="InterPro" id="IPR018490">
    <property type="entry name" value="cNMP-bd_dom_sf"/>
</dbReference>
<sequence>MTLDQDVDFLQSIPIFADFSSEQLRLIAFSAEPLRLPEGTTLFREGAEADGGYVVVSGAVALSSERAGGRREEAIVGPGALIGELALLCSTTRPVTAVTVEPTDLMAVSRRLLRRVLEEYPDMAARMRMSLSERLAQLTTELGHTRERILALDGPEPDEPA</sequence>
<dbReference type="SUPFAM" id="SSF51206">
    <property type="entry name" value="cAMP-binding domain-like"/>
    <property type="match status" value="1"/>
</dbReference>
<dbReference type="CDD" id="cd00038">
    <property type="entry name" value="CAP_ED"/>
    <property type="match status" value="1"/>
</dbReference>
<protein>
    <submittedName>
        <fullName evidence="2">Cyclic nucleotide-binding domain-containing protein</fullName>
    </submittedName>
</protein>
<dbReference type="Gene3D" id="2.60.120.10">
    <property type="entry name" value="Jelly Rolls"/>
    <property type="match status" value="1"/>
</dbReference>
<evidence type="ECO:0000259" key="1">
    <source>
        <dbReference type="PROSITE" id="PS50042"/>
    </source>
</evidence>
<keyword evidence="3" id="KW-1185">Reference proteome</keyword>
<dbReference type="PANTHER" id="PTHR23011:SF28">
    <property type="entry name" value="CYCLIC NUCLEOTIDE-BINDING DOMAIN CONTAINING PROTEIN"/>
    <property type="match status" value="1"/>
</dbReference>
<organism evidence="2 3">
    <name type="scientific">Microbaculum marinisediminis</name>
    <dbReference type="NCBI Taxonomy" id="2931392"/>
    <lineage>
        <taxon>Bacteria</taxon>
        <taxon>Pseudomonadati</taxon>
        <taxon>Pseudomonadota</taxon>
        <taxon>Alphaproteobacteria</taxon>
        <taxon>Hyphomicrobiales</taxon>
        <taxon>Tepidamorphaceae</taxon>
        <taxon>Microbaculum</taxon>
    </lineage>
</organism>
<proteinExistence type="predicted"/>
<comment type="caution">
    <text evidence="2">The sequence shown here is derived from an EMBL/GenBank/DDBJ whole genome shotgun (WGS) entry which is preliminary data.</text>
</comment>
<dbReference type="InterPro" id="IPR000595">
    <property type="entry name" value="cNMP-bd_dom"/>
</dbReference>
<dbReference type="InterPro" id="IPR014710">
    <property type="entry name" value="RmlC-like_jellyroll"/>
</dbReference>
<evidence type="ECO:0000313" key="2">
    <source>
        <dbReference type="EMBL" id="MCT8972227.1"/>
    </source>
</evidence>
<dbReference type="AlphaFoldDB" id="A0AAW5QWD4"/>
<gene>
    <name evidence="2" type="ORF">MUB46_10190</name>
</gene>
<reference evidence="2 3" key="1">
    <citation type="submission" date="2022-04" db="EMBL/GenBank/DDBJ databases">
        <authorList>
            <person name="Ye Y.-Q."/>
            <person name="Du Z.-J."/>
        </authorList>
    </citation>
    <scope>NUCLEOTIDE SEQUENCE [LARGE SCALE GENOMIC DNA]</scope>
    <source>
        <strain evidence="2 3">A6E488</strain>
    </source>
</reference>
<accession>A0AAW5QWD4</accession>
<dbReference type="RefSeq" id="WP_261615795.1">
    <property type="nucleotide sequence ID" value="NZ_JALIDZ010000004.1"/>
</dbReference>
<dbReference type="PANTHER" id="PTHR23011">
    <property type="entry name" value="CYCLIC NUCLEOTIDE-BINDING DOMAIN CONTAINING PROTEIN"/>
    <property type="match status" value="1"/>
</dbReference>